<dbReference type="SUPFAM" id="SSF57756">
    <property type="entry name" value="Retrovirus zinc finger-like domains"/>
    <property type="match status" value="1"/>
</dbReference>
<reference evidence="4 5" key="1">
    <citation type="submission" date="2017-12" db="EMBL/GenBank/DDBJ databases">
        <authorList>
            <consortium name="DOE Joint Genome Institute"/>
            <person name="Haridas S."/>
            <person name="Kjaerbolling I."/>
            <person name="Vesth T.C."/>
            <person name="Frisvad J.C."/>
            <person name="Nybo J.L."/>
            <person name="Theobald S."/>
            <person name="Kuo A."/>
            <person name="Bowyer P."/>
            <person name="Matsuda Y."/>
            <person name="Mondo S."/>
            <person name="Lyhne E.K."/>
            <person name="Kogle M.E."/>
            <person name="Clum A."/>
            <person name="Lipzen A."/>
            <person name="Salamov A."/>
            <person name="Ngan C.Y."/>
            <person name="Daum C."/>
            <person name="Chiniquy J."/>
            <person name="Barry K."/>
            <person name="LaButti K."/>
            <person name="Simmons B.A."/>
            <person name="Magnuson J.K."/>
            <person name="Mortensen U.H."/>
            <person name="Larsen T.O."/>
            <person name="Grigoriev I.V."/>
            <person name="Baker S.E."/>
            <person name="Andersen M.R."/>
            <person name="Nordberg H.P."/>
            <person name="Cantor M.N."/>
            <person name="Hua S.X."/>
        </authorList>
    </citation>
    <scope>NUCLEOTIDE SEQUENCE [LARGE SCALE GENOMIC DNA]</scope>
    <source>
        <strain evidence="4 5">CBS 102.13</strain>
    </source>
</reference>
<dbReference type="Gene3D" id="4.10.60.10">
    <property type="entry name" value="Zinc finger, CCHC-type"/>
    <property type="match status" value="1"/>
</dbReference>
<dbReference type="GO" id="GO:0003676">
    <property type="term" value="F:nucleic acid binding"/>
    <property type="evidence" value="ECO:0007669"/>
    <property type="project" value="InterPro"/>
</dbReference>
<name>A0A2I2F2L6_ASPCN</name>
<dbReference type="InterPro" id="IPR036875">
    <property type="entry name" value="Znf_CCHC_sf"/>
</dbReference>
<keyword evidence="1" id="KW-0479">Metal-binding</keyword>
<sequence>MASRIRLSHADYTVGWICALSLEMAAAKLMLDEVHENLSSQLNDHNSYLFGNIGQHNIVIACLPLGEYGIASAAAVATQLQSSFRSIRFGLMVGIGGGVPGEGDIRLGDVVVSRPTGTHGGVVQYDHGKALRGRFQRTGMLNRPPQILLTTLNKVQTNYMTEGSRVPRFLDDIKRKIPNYAANFARPTQADCLYMTDYDHVIPNSETCDGCDKNMAVQRANRKDNNPVIHYGMIASANRVVKNSHLRDNLGRELGASCVEMEAAGLMNNFPCLVVRGICDYADSHKNKEWQRYAAATAAAYTKELLLETPVIHIDQAQTVQEILSDSDTHSVEASEDEDEASEDEESDGEILESRGNASNHRRDKCYNCGRYGHWRNECGSFNHYATTCTRQKGHCYRCGIWGHFAETCQRP</sequence>
<dbReference type="SMART" id="SM00343">
    <property type="entry name" value="ZnF_C2HC"/>
    <property type="match status" value="2"/>
</dbReference>
<dbReference type="Proteomes" id="UP000234585">
    <property type="component" value="Unassembled WGS sequence"/>
</dbReference>
<keyword evidence="1" id="KW-0863">Zinc-finger</keyword>
<feature type="region of interest" description="Disordered" evidence="2">
    <location>
        <begin position="326"/>
        <end position="356"/>
    </location>
</feature>
<keyword evidence="5" id="KW-1185">Reference proteome</keyword>
<evidence type="ECO:0000256" key="2">
    <source>
        <dbReference type="SAM" id="MobiDB-lite"/>
    </source>
</evidence>
<protein>
    <submittedName>
        <fullName evidence="4">Purine and uridine phosphorylase</fullName>
    </submittedName>
</protein>
<dbReference type="RefSeq" id="XP_024668882.1">
    <property type="nucleotide sequence ID" value="XM_024819660.1"/>
</dbReference>
<dbReference type="STRING" id="41067.A0A2I2F2L6"/>
<evidence type="ECO:0000259" key="3">
    <source>
        <dbReference type="PROSITE" id="PS50158"/>
    </source>
</evidence>
<dbReference type="Pfam" id="PF01048">
    <property type="entry name" value="PNP_UDP_1"/>
    <property type="match status" value="1"/>
</dbReference>
<feature type="domain" description="CCHC-type" evidence="3">
    <location>
        <begin position="365"/>
        <end position="379"/>
    </location>
</feature>
<dbReference type="GO" id="GO:0003824">
    <property type="term" value="F:catalytic activity"/>
    <property type="evidence" value="ECO:0007669"/>
    <property type="project" value="InterPro"/>
</dbReference>
<dbReference type="InterPro" id="IPR001878">
    <property type="entry name" value="Znf_CCHC"/>
</dbReference>
<dbReference type="InterPro" id="IPR053137">
    <property type="entry name" value="NLR-like"/>
</dbReference>
<accession>A0A2I2F2L6</accession>
<dbReference type="InterPro" id="IPR000845">
    <property type="entry name" value="Nucleoside_phosphorylase_d"/>
</dbReference>
<dbReference type="Gene3D" id="3.40.50.1580">
    <property type="entry name" value="Nucleoside phosphorylase domain"/>
    <property type="match status" value="1"/>
</dbReference>
<dbReference type="GeneID" id="36526820"/>
<dbReference type="InterPro" id="IPR035994">
    <property type="entry name" value="Nucleoside_phosphorylase_sf"/>
</dbReference>
<evidence type="ECO:0000256" key="1">
    <source>
        <dbReference type="PROSITE-ProRule" id="PRU00047"/>
    </source>
</evidence>
<dbReference type="PANTHER" id="PTHR46082">
    <property type="entry name" value="ATP/GTP-BINDING PROTEIN-RELATED"/>
    <property type="match status" value="1"/>
</dbReference>
<proteinExistence type="predicted"/>
<evidence type="ECO:0000313" key="4">
    <source>
        <dbReference type="EMBL" id="PLB34870.1"/>
    </source>
</evidence>
<feature type="compositionally biased region" description="Acidic residues" evidence="2">
    <location>
        <begin position="334"/>
        <end position="351"/>
    </location>
</feature>
<dbReference type="PANTHER" id="PTHR46082:SF11">
    <property type="entry name" value="AAA+ ATPASE DOMAIN-CONTAINING PROTEIN-RELATED"/>
    <property type="match status" value="1"/>
</dbReference>
<feature type="domain" description="CCHC-type" evidence="3">
    <location>
        <begin position="396"/>
        <end position="411"/>
    </location>
</feature>
<evidence type="ECO:0000313" key="5">
    <source>
        <dbReference type="Proteomes" id="UP000234585"/>
    </source>
</evidence>
<dbReference type="GO" id="GO:0008270">
    <property type="term" value="F:zinc ion binding"/>
    <property type="evidence" value="ECO:0007669"/>
    <property type="project" value="UniProtKB-KW"/>
</dbReference>
<dbReference type="SUPFAM" id="SSF53167">
    <property type="entry name" value="Purine and uridine phosphorylases"/>
    <property type="match status" value="1"/>
</dbReference>
<dbReference type="PROSITE" id="PS50158">
    <property type="entry name" value="ZF_CCHC"/>
    <property type="match status" value="2"/>
</dbReference>
<dbReference type="GO" id="GO:0009116">
    <property type="term" value="P:nucleoside metabolic process"/>
    <property type="evidence" value="ECO:0007669"/>
    <property type="project" value="InterPro"/>
</dbReference>
<dbReference type="EMBL" id="KZ559171">
    <property type="protein sequence ID" value="PLB34870.1"/>
    <property type="molecule type" value="Genomic_DNA"/>
</dbReference>
<keyword evidence="1" id="KW-0862">Zinc</keyword>
<dbReference type="AlphaFoldDB" id="A0A2I2F2L6"/>
<organism evidence="4 5">
    <name type="scientific">Aspergillus candidus</name>
    <dbReference type="NCBI Taxonomy" id="41067"/>
    <lineage>
        <taxon>Eukaryota</taxon>
        <taxon>Fungi</taxon>
        <taxon>Dikarya</taxon>
        <taxon>Ascomycota</taxon>
        <taxon>Pezizomycotina</taxon>
        <taxon>Eurotiomycetes</taxon>
        <taxon>Eurotiomycetidae</taxon>
        <taxon>Eurotiales</taxon>
        <taxon>Aspergillaceae</taxon>
        <taxon>Aspergillus</taxon>
        <taxon>Aspergillus subgen. Circumdati</taxon>
    </lineage>
</organism>
<dbReference type="Pfam" id="PF00098">
    <property type="entry name" value="zf-CCHC"/>
    <property type="match status" value="1"/>
</dbReference>
<dbReference type="OrthoDB" id="1577640at2759"/>
<gene>
    <name evidence="4" type="ORF">BDW47DRAFT_70877</name>
</gene>